<dbReference type="Proteomes" id="UP000192678">
    <property type="component" value="Unassembled WGS sequence"/>
</dbReference>
<protein>
    <recommendedName>
        <fullName evidence="3">Glycosyl hydrolase family 79, N-terminal domain</fullName>
    </recommendedName>
</protein>
<dbReference type="PROSITE" id="PS51257">
    <property type="entry name" value="PROKAR_LIPOPROTEIN"/>
    <property type="match status" value="1"/>
</dbReference>
<dbReference type="AlphaFoldDB" id="A0A1W2EVM7"/>
<dbReference type="InterPro" id="IPR013780">
    <property type="entry name" value="Glyco_hydro_b"/>
</dbReference>
<dbReference type="EMBL" id="FWYB01000016">
    <property type="protein sequence ID" value="SMD13276.1"/>
    <property type="molecule type" value="Genomic_DNA"/>
</dbReference>
<dbReference type="OrthoDB" id="5166947at2"/>
<dbReference type="SUPFAM" id="SSF51445">
    <property type="entry name" value="(Trans)glycosidases"/>
    <property type="match status" value="1"/>
</dbReference>
<proteinExistence type="predicted"/>
<dbReference type="Gene3D" id="2.60.40.1180">
    <property type="entry name" value="Golgi alpha-mannosidase II"/>
    <property type="match status" value="1"/>
</dbReference>
<evidence type="ECO:0008006" key="3">
    <source>
        <dbReference type="Google" id="ProtNLM"/>
    </source>
</evidence>
<dbReference type="InterPro" id="IPR017853">
    <property type="entry name" value="GH"/>
</dbReference>
<dbReference type="RefSeq" id="WP_144009575.1">
    <property type="nucleotide sequence ID" value="NZ_FWYB01000016.1"/>
</dbReference>
<dbReference type="InterPro" id="IPR052974">
    <property type="entry name" value="GH79_Enzymes"/>
</dbReference>
<gene>
    <name evidence="1" type="ORF">SAMN04488101_11651</name>
</gene>
<name>A0A1W2EVM7_9SPHI</name>
<organism evidence="1 2">
    <name type="scientific">Pedobacter nyackensis</name>
    <dbReference type="NCBI Taxonomy" id="475255"/>
    <lineage>
        <taxon>Bacteria</taxon>
        <taxon>Pseudomonadati</taxon>
        <taxon>Bacteroidota</taxon>
        <taxon>Sphingobacteriia</taxon>
        <taxon>Sphingobacteriales</taxon>
        <taxon>Sphingobacteriaceae</taxon>
        <taxon>Pedobacter</taxon>
    </lineage>
</organism>
<dbReference type="Gene3D" id="3.20.20.80">
    <property type="entry name" value="Glycosidases"/>
    <property type="match status" value="1"/>
</dbReference>
<reference evidence="1 2" key="1">
    <citation type="submission" date="2017-04" db="EMBL/GenBank/DDBJ databases">
        <authorList>
            <person name="Afonso C.L."/>
            <person name="Miller P.J."/>
            <person name="Scott M.A."/>
            <person name="Spackman E."/>
            <person name="Goraichik I."/>
            <person name="Dimitrov K.M."/>
            <person name="Suarez D.L."/>
            <person name="Swayne D.E."/>
        </authorList>
    </citation>
    <scope>NUCLEOTIDE SEQUENCE [LARGE SCALE GENOMIC DNA]</scope>
    <source>
        <strain evidence="1 2">DSM 19625</strain>
    </source>
</reference>
<keyword evidence="2" id="KW-1185">Reference proteome</keyword>
<dbReference type="STRING" id="475255.SAMN04488101_11651"/>
<evidence type="ECO:0000313" key="1">
    <source>
        <dbReference type="EMBL" id="SMD13276.1"/>
    </source>
</evidence>
<sequence length="494" mass="53329">MKHNLYQLGVKYALMAALLIICSCKKTAIISQNTVETGKILKQSSLSVAPLAMVNVSLDIASSTIGATVPANFVGLSYEKSDLINPTWPYFNENQTVFLQLIKNLKSGVLRLGGNSSDKIFWQDSLRGTSTSITHVYRDDVTKLKLFTDQLGSDWKLIYGLNIANDTVHTSEVNFVQTQFGAKVLSFEIGNEPDLYPQNGYRATGYGIVHYKPEFEASYNILHTAVPAAPFSGPTVSSKTAWIQTFAADEASRINFLTTHYYKMGSAGTIEQLMQYDSTLVSRSGIIAAASTSSGLPYRYAECNSVNNGGKDGVSNVFASALWGVDMMFYLARKGAMGVDFHGGRRSYYSPIYYNTNNTFSVKPLYYGLLMFALADMKQSLNQLLNKNGLNITAYAFKNSAGKTCALVVNKDAANTALLTITSASTIISAKLHELVTNAAIPLSATTGITLDGAAVNATNGTWNGTSTTTVAGTGTSEITLTINPARAVLIELN</sequence>
<dbReference type="PANTHER" id="PTHR36183:SF2">
    <property type="entry name" value="BETA-GLUCURONIDASE C-TERMINAL DOMAIN-CONTAINING PROTEIN"/>
    <property type="match status" value="1"/>
</dbReference>
<accession>A0A1W2EVM7</accession>
<evidence type="ECO:0000313" key="2">
    <source>
        <dbReference type="Proteomes" id="UP000192678"/>
    </source>
</evidence>
<dbReference type="PANTHER" id="PTHR36183">
    <property type="entry name" value="BETA-GLUCURONIDASE"/>
    <property type="match status" value="1"/>
</dbReference>